<dbReference type="EMBL" id="AAKOFV010000085">
    <property type="protein sequence ID" value="ECT8993789.1"/>
    <property type="molecule type" value="Genomic_DNA"/>
</dbReference>
<evidence type="ECO:0000313" key="9">
    <source>
        <dbReference type="EMBL" id="ECS9494045.1"/>
    </source>
</evidence>
<dbReference type="EMBL" id="AALOUC010000122">
    <property type="protein sequence ID" value="EDB8291281.1"/>
    <property type="molecule type" value="Genomic_DNA"/>
</dbReference>
<organism evidence="20">
    <name type="scientific">Salmonella enterica subsp. enterica serovar Kentucky</name>
    <dbReference type="NCBI Taxonomy" id="192955"/>
    <lineage>
        <taxon>Bacteria</taxon>
        <taxon>Pseudomonadati</taxon>
        <taxon>Pseudomonadota</taxon>
        <taxon>Gammaproteobacteria</taxon>
        <taxon>Enterobacterales</taxon>
        <taxon>Enterobacteriaceae</taxon>
        <taxon>Salmonella</taxon>
    </lineage>
</organism>
<accession>A0A600DQI2</accession>
<evidence type="ECO:0000313" key="17">
    <source>
        <dbReference type="EMBL" id="EDF3875395.1"/>
    </source>
</evidence>
<dbReference type="EMBL" id="AAMIVI010000039">
    <property type="protein sequence ID" value="EDH7971990.1"/>
    <property type="molecule type" value="Genomic_DNA"/>
</dbReference>
<dbReference type="EMBL" id="AAGDVA010000082">
    <property type="protein sequence ID" value="EBM8193355.1"/>
    <property type="molecule type" value="Genomic_DNA"/>
</dbReference>
<name>A0A600DQI2_SALET</name>
<dbReference type="EMBL" id="AAKXFF010000184">
    <property type="protein sequence ID" value="ECW6338763.1"/>
    <property type="molecule type" value="Genomic_DNA"/>
</dbReference>
<evidence type="ECO:0000313" key="12">
    <source>
        <dbReference type="EMBL" id="ECU9200193.1"/>
    </source>
</evidence>
<evidence type="ECO:0000313" key="3">
    <source>
        <dbReference type="EMBL" id="EBO1575732.1"/>
    </source>
</evidence>
<dbReference type="RefSeq" id="WP_000264903.1">
    <property type="nucleotide sequence ID" value="NZ_JYWB01000108.1"/>
</dbReference>
<dbReference type="EMBL" id="AAHULV010000078">
    <property type="protein sequence ID" value="ECA4917931.1"/>
    <property type="molecule type" value="Genomic_DNA"/>
</dbReference>
<evidence type="ECO:0000313" key="2">
    <source>
        <dbReference type="EMBL" id="EBO1206037.1"/>
    </source>
</evidence>
<evidence type="ECO:0000313" key="13">
    <source>
        <dbReference type="EMBL" id="ECV0374692.1"/>
    </source>
</evidence>
<dbReference type="EMBL" id="AAKNQI010000155">
    <property type="protein sequence ID" value="ECT7089925.1"/>
    <property type="molecule type" value="Genomic_DNA"/>
</dbReference>
<evidence type="ECO:0000313" key="19">
    <source>
        <dbReference type="EMBL" id="EDG8426124.1"/>
    </source>
</evidence>
<sequence>MWILIFWLSAPFSGSSNVAKQPILAIHSQEFGSKRACKGALNSMNKVNVGKLTFRGVCIKR</sequence>
<comment type="caution">
    <text evidence="20">The sequence shown here is derived from an EMBL/GenBank/DDBJ whole genome shotgun (WGS) entry which is preliminary data.</text>
</comment>
<evidence type="ECO:0000313" key="14">
    <source>
        <dbReference type="EMBL" id="ECV3653988.1"/>
    </source>
</evidence>
<dbReference type="AlphaFoldDB" id="A0A600DQI2"/>
<dbReference type="EMBL" id="AAGHMS010000146">
    <property type="protein sequence ID" value="EBO1206037.1"/>
    <property type="molecule type" value="Genomic_DNA"/>
</dbReference>
<dbReference type="EMBL" id="AAHPLT010000125">
    <property type="protein sequence ID" value="EBY9237682.1"/>
    <property type="molecule type" value="Genomic_DNA"/>
</dbReference>
<dbReference type="EMBL" id="AAMKVI010000070">
    <property type="protein sequence ID" value="EDI4078425.1"/>
    <property type="molecule type" value="Genomic_DNA"/>
</dbReference>
<dbReference type="EMBL" id="AAMARF010000080">
    <property type="protein sequence ID" value="EDF3875395.1"/>
    <property type="molecule type" value="Genomic_DNA"/>
</dbReference>
<protein>
    <submittedName>
        <fullName evidence="20">Uncharacterized protein</fullName>
    </submittedName>
</protein>
<evidence type="ECO:0000313" key="4">
    <source>
        <dbReference type="EMBL" id="EBO2528270.1"/>
    </source>
</evidence>
<evidence type="ECO:0000313" key="18">
    <source>
        <dbReference type="EMBL" id="EDG1032679.1"/>
    </source>
</evidence>
<dbReference type="EMBL" id="AAKLFR010000085">
    <property type="protein sequence ID" value="ECS9494045.1"/>
    <property type="molecule type" value="Genomic_DNA"/>
</dbReference>
<evidence type="ECO:0000313" key="11">
    <source>
        <dbReference type="EMBL" id="ECT8993789.1"/>
    </source>
</evidence>
<dbReference type="EMBL" id="AAKSAY010000089">
    <property type="protein sequence ID" value="ECV3653988.1"/>
    <property type="molecule type" value="Genomic_DNA"/>
</dbReference>
<dbReference type="EMBL" id="AAKRLS010000027">
    <property type="protein sequence ID" value="ECU9200193.1"/>
    <property type="molecule type" value="Genomic_DNA"/>
</dbReference>
<evidence type="ECO:0000313" key="15">
    <source>
        <dbReference type="EMBL" id="ECW6338763.1"/>
    </source>
</evidence>
<dbReference type="Proteomes" id="UP000839916">
    <property type="component" value="Unassembled WGS sequence"/>
</dbReference>
<evidence type="ECO:0000313" key="21">
    <source>
        <dbReference type="EMBL" id="EDI4078425.1"/>
    </source>
</evidence>
<dbReference type="EMBL" id="AAKSWN010000137">
    <property type="protein sequence ID" value="ECV0374692.1"/>
    <property type="molecule type" value="Genomic_DNA"/>
</dbReference>
<evidence type="ECO:0000313" key="22">
    <source>
        <dbReference type="EMBL" id="EDI6916162.1"/>
    </source>
</evidence>
<dbReference type="EMBL" id="AAGHXO010000146">
    <property type="protein sequence ID" value="EBO2528270.1"/>
    <property type="molecule type" value="Genomic_DNA"/>
</dbReference>
<dbReference type="EMBL" id="AAMLTI010000078">
    <property type="protein sequence ID" value="EDI6916162.1"/>
    <property type="molecule type" value="Genomic_DNA"/>
</dbReference>
<evidence type="ECO:0000313" key="23">
    <source>
        <dbReference type="EMBL" id="EDJ0608448.1"/>
    </source>
</evidence>
<dbReference type="EMBL" id="AAGHPP010000108">
    <property type="protein sequence ID" value="EBO1575732.1"/>
    <property type="molecule type" value="Genomic_DNA"/>
</dbReference>
<evidence type="ECO:0000313" key="5">
    <source>
        <dbReference type="EMBL" id="EBY9111638.1"/>
    </source>
</evidence>
<gene>
    <name evidence="10" type="ORF">A9W07_24715</name>
    <name evidence="15" type="ORF">AGB90_24065</name>
    <name evidence="17" type="ORF">B0D29_25305</name>
    <name evidence="18" type="ORF">B6C64_24735</name>
    <name evidence="16" type="ORF">BCO88_24250</name>
    <name evidence="19" type="ORF">CAH86_24695</name>
    <name evidence="20" type="ORF">CCH07_21545</name>
    <name evidence="11" type="ORF">CEB92_25700</name>
    <name evidence="21" type="ORF">CED36_24175</name>
    <name evidence="22" type="ORF">CFL54_24190</name>
    <name evidence="23" type="ORF">CFR13_24255</name>
    <name evidence="12" type="ORF">CIR65_23105</name>
    <name evidence="13" type="ORF">D3I79_25205</name>
    <name evidence="5" type="ORF">D6273_24920</name>
    <name evidence="2" type="ORF">D6J12_24455</name>
    <name evidence="6" type="ORF">D6Y68_25315</name>
    <name evidence="7" type="ORF">D9A38_25430</name>
    <name evidence="9" type="ORF">DM626_25505</name>
    <name evidence="14" type="ORF">DN913_25835</name>
    <name evidence="1" type="ORF">E2K49_24425</name>
    <name evidence="3" type="ORF">EIC51_24455</name>
    <name evidence="8" type="ORF">ELM42_24805</name>
    <name evidence="4" type="ORF">FBD64_24445</name>
</gene>
<evidence type="ECO:0000313" key="20">
    <source>
        <dbReference type="EMBL" id="EDH7971990.1"/>
    </source>
</evidence>
<dbReference type="EMBL" id="AAMLXM010000099">
    <property type="protein sequence ID" value="EDJ0608448.1"/>
    <property type="molecule type" value="Genomic_DNA"/>
</dbReference>
<dbReference type="EMBL" id="AAMCZO010000094">
    <property type="protein sequence ID" value="EDG1032679.1"/>
    <property type="molecule type" value="Genomic_DNA"/>
</dbReference>
<evidence type="ECO:0000313" key="10">
    <source>
        <dbReference type="EMBL" id="ECT7089925.1"/>
    </source>
</evidence>
<evidence type="ECO:0000313" key="7">
    <source>
        <dbReference type="EMBL" id="EBZ2434808.1"/>
    </source>
</evidence>
<dbReference type="EMBL" id="AAHPMI010000228">
    <property type="protein sequence ID" value="EBY9111638.1"/>
    <property type="molecule type" value="Genomic_DNA"/>
</dbReference>
<evidence type="ECO:0000313" key="8">
    <source>
        <dbReference type="EMBL" id="ECA4917931.1"/>
    </source>
</evidence>
<proteinExistence type="predicted"/>
<evidence type="ECO:0000313" key="16">
    <source>
        <dbReference type="EMBL" id="EDB8291281.1"/>
    </source>
</evidence>
<evidence type="ECO:0000313" key="1">
    <source>
        <dbReference type="EMBL" id="EBM8193355.1"/>
    </source>
</evidence>
<dbReference type="EMBL" id="AAHQMV010000066">
    <property type="protein sequence ID" value="EBZ2434808.1"/>
    <property type="molecule type" value="Genomic_DNA"/>
</dbReference>
<dbReference type="EMBL" id="AAMFMX010000071">
    <property type="protein sequence ID" value="EDG8426124.1"/>
    <property type="molecule type" value="Genomic_DNA"/>
</dbReference>
<reference evidence="10" key="2">
    <citation type="submission" date="2018-07" db="EMBL/GenBank/DDBJ databases">
        <authorList>
            <consortium name="NARMS: The National Antimicrobial Resistance Monitoring System"/>
        </authorList>
    </citation>
    <scope>NUCLEOTIDE SEQUENCE</scope>
    <source>
        <strain evidence="10">CVM N41915</strain>
        <strain evidence="16">CVM N56557</strain>
        <strain evidence="13">FSIS11813416</strain>
        <strain evidence="6">FSIS11814102</strain>
        <strain evidence="8">FSIS11816699</strain>
        <strain evidence="18">FSIS1710719</strain>
    </source>
</reference>
<reference evidence="20" key="1">
    <citation type="submission" date="2018-07" db="EMBL/GenBank/DDBJ databases">
        <authorList>
            <consortium name="GenomeTrakr network: Whole genome sequencing for foodborne pathogen traceback"/>
        </authorList>
    </citation>
    <scope>NUCLEOTIDE SEQUENCE</scope>
    <source>
        <strain evidence="15">CFSAN035292</strain>
        <strain evidence="3">FSIS11807908</strain>
        <strain evidence="5">FSIS11813729</strain>
        <strain evidence="2">FSIS11814114</strain>
        <strain evidence="1">FSIS11918347</strain>
        <strain evidence="19">FSIS1700345</strain>
        <strain evidence="20">FSIS1701206</strain>
        <strain evidence="21">FSIS1701544</strain>
        <strain evidence="11">FSIS1701847</strain>
        <strain evidence="23">FSIS1702028</strain>
        <strain evidence="22">FSIS1702286</strain>
        <strain evidence="12">FSIS1703277</strain>
        <strain evidence="17">FSIS1709877</strain>
        <strain evidence="9">FSIS21821754</strain>
        <strain evidence="4">FSIS21924118</strain>
        <strain evidence="14">FSIS31800522</strain>
        <strain evidence="7">FSIS31801101</strain>
    </source>
</reference>
<evidence type="ECO:0000313" key="6">
    <source>
        <dbReference type="EMBL" id="EBY9237682.1"/>
    </source>
</evidence>